<comment type="subcellular location">
    <subcellularLocation>
        <location evidence="1">Cell membrane</location>
        <topology evidence="1">Multi-pass membrane protein</topology>
    </subcellularLocation>
</comment>
<dbReference type="GO" id="GO:0005886">
    <property type="term" value="C:plasma membrane"/>
    <property type="evidence" value="ECO:0007669"/>
    <property type="project" value="UniProtKB-SubCell"/>
</dbReference>
<keyword evidence="2" id="KW-1003">Cell membrane</keyword>
<feature type="transmembrane region" description="Helical" evidence="6">
    <location>
        <begin position="479"/>
        <end position="496"/>
    </location>
</feature>
<dbReference type="RefSeq" id="WP_094516762.1">
    <property type="nucleotide sequence ID" value="NZ_NGNV01000010.1"/>
</dbReference>
<dbReference type="InterPro" id="IPR001279">
    <property type="entry name" value="Metallo-B-lactamas"/>
</dbReference>
<feature type="transmembrane region" description="Helical" evidence="6">
    <location>
        <begin position="449"/>
        <end position="467"/>
    </location>
</feature>
<feature type="domain" description="Metallo-beta-lactamase" evidence="7">
    <location>
        <begin position="507"/>
        <end position="709"/>
    </location>
</feature>
<dbReference type="EMBL" id="NGNX01000011">
    <property type="protein sequence ID" value="OYR92100.1"/>
    <property type="molecule type" value="Genomic_DNA"/>
</dbReference>
<dbReference type="PROSITE" id="PS51257">
    <property type="entry name" value="PROKAR_LIPOPROTEIN"/>
    <property type="match status" value="1"/>
</dbReference>
<dbReference type="AlphaFoldDB" id="A0A256LFK7"/>
<dbReference type="Gene3D" id="3.60.15.10">
    <property type="entry name" value="Ribonuclease Z/Hydroxyacylglutathione hydrolase-like"/>
    <property type="match status" value="1"/>
</dbReference>
<name>A0A256LFK7_9LACO</name>
<feature type="transmembrane region" description="Helical" evidence="6">
    <location>
        <begin position="241"/>
        <end position="263"/>
    </location>
</feature>
<evidence type="ECO:0000256" key="2">
    <source>
        <dbReference type="ARBA" id="ARBA00022475"/>
    </source>
</evidence>
<dbReference type="NCBIfam" id="TIGR00361">
    <property type="entry name" value="ComEC_Rec2"/>
    <property type="match status" value="1"/>
</dbReference>
<dbReference type="PANTHER" id="PTHR30619:SF7">
    <property type="entry name" value="BETA-LACTAMASE DOMAIN PROTEIN"/>
    <property type="match status" value="1"/>
</dbReference>
<feature type="transmembrane region" description="Helical" evidence="6">
    <location>
        <begin position="67"/>
        <end position="85"/>
    </location>
</feature>
<evidence type="ECO:0000313" key="10">
    <source>
        <dbReference type="Proteomes" id="UP000215828"/>
    </source>
</evidence>
<dbReference type="PANTHER" id="PTHR30619">
    <property type="entry name" value="DNA INTERNALIZATION/COMPETENCE PROTEIN COMEC/REC2"/>
    <property type="match status" value="1"/>
</dbReference>
<organism evidence="9 10">
    <name type="scientific">Lactobacillus taiwanensis</name>
    <dbReference type="NCBI Taxonomy" id="508451"/>
    <lineage>
        <taxon>Bacteria</taxon>
        <taxon>Bacillati</taxon>
        <taxon>Bacillota</taxon>
        <taxon>Bacilli</taxon>
        <taxon>Lactobacillales</taxon>
        <taxon>Lactobacillaceae</taxon>
        <taxon>Lactobacillus</taxon>
    </lineage>
</organism>
<evidence type="ECO:0000256" key="6">
    <source>
        <dbReference type="SAM" id="Phobius"/>
    </source>
</evidence>
<keyword evidence="3 6" id="KW-0812">Transmembrane</keyword>
<dbReference type="InterPro" id="IPR004477">
    <property type="entry name" value="ComEC_N"/>
</dbReference>
<feature type="transmembrane region" description="Helical" evidence="6">
    <location>
        <begin position="387"/>
        <end position="415"/>
    </location>
</feature>
<dbReference type="SUPFAM" id="SSF56281">
    <property type="entry name" value="Metallo-hydrolase/oxidoreductase"/>
    <property type="match status" value="1"/>
</dbReference>
<feature type="transmembrane region" description="Helical" evidence="6">
    <location>
        <begin position="20"/>
        <end position="38"/>
    </location>
</feature>
<dbReference type="Pfam" id="PF03772">
    <property type="entry name" value="Competence"/>
    <property type="match status" value="1"/>
</dbReference>
<reference evidence="9 10" key="1">
    <citation type="submission" date="2017-04" db="EMBL/GenBank/DDBJ databases">
        <authorList>
            <person name="Afonso C.L."/>
            <person name="Miller P.J."/>
            <person name="Scott M.A."/>
            <person name="Spackman E."/>
            <person name="Goraichik I."/>
            <person name="Dimitrov K.M."/>
            <person name="Suarez D.L."/>
            <person name="Swayne D.E."/>
        </authorList>
    </citation>
    <scope>NUCLEOTIDE SEQUENCE [LARGE SCALE GENOMIC DNA]</scope>
    <source>
        <strain evidence="9 10">609q</strain>
    </source>
</reference>
<dbReference type="InterPro" id="IPR035681">
    <property type="entry name" value="ComA-like_MBL"/>
</dbReference>
<evidence type="ECO:0000313" key="9">
    <source>
        <dbReference type="EMBL" id="OYR92100.1"/>
    </source>
</evidence>
<accession>A0A256LFK7</accession>
<dbReference type="EMBL" id="NGNV01000010">
    <property type="protein sequence ID" value="OYR88578.1"/>
    <property type="molecule type" value="Genomic_DNA"/>
</dbReference>
<keyword evidence="5 6" id="KW-0472">Membrane</keyword>
<reference evidence="10 11" key="3">
    <citation type="submission" date="2017-09" db="EMBL/GenBank/DDBJ databases">
        <title>Tripartite evolution among Lactobacillus johnsonii, Lactobacillus taiwanensis, Lactobacillus reuteri and their rodent host.</title>
        <authorList>
            <person name="Wang T."/>
            <person name="Knowles S."/>
            <person name="Cheng C."/>
        </authorList>
    </citation>
    <scope>NUCLEOTIDE SEQUENCE [LARGE SCALE GENOMIC DNA]</scope>
    <source>
        <strain evidence="9 10">609q</strain>
        <strain evidence="8 11">609u</strain>
    </source>
</reference>
<dbReference type="InterPro" id="IPR052159">
    <property type="entry name" value="Competence_DNA_uptake"/>
</dbReference>
<dbReference type="Pfam" id="PF00753">
    <property type="entry name" value="Lactamase_B"/>
    <property type="match status" value="1"/>
</dbReference>
<gene>
    <name evidence="8" type="ORF">CBF53_02870</name>
    <name evidence="9" type="ORF">CBF70_03515</name>
</gene>
<dbReference type="InterPro" id="IPR036866">
    <property type="entry name" value="RibonucZ/Hydroxyglut_hydro"/>
</dbReference>
<evidence type="ECO:0000256" key="1">
    <source>
        <dbReference type="ARBA" id="ARBA00004651"/>
    </source>
</evidence>
<evidence type="ECO:0000256" key="5">
    <source>
        <dbReference type="ARBA" id="ARBA00023136"/>
    </source>
</evidence>
<keyword evidence="11" id="KW-1185">Reference proteome</keyword>
<feature type="transmembrane region" description="Helical" evidence="6">
    <location>
        <begin position="275"/>
        <end position="301"/>
    </location>
</feature>
<evidence type="ECO:0000256" key="3">
    <source>
        <dbReference type="ARBA" id="ARBA00022692"/>
    </source>
</evidence>
<keyword evidence="4 6" id="KW-1133">Transmembrane helix</keyword>
<evidence type="ECO:0000259" key="7">
    <source>
        <dbReference type="SMART" id="SM00849"/>
    </source>
</evidence>
<dbReference type="CDD" id="cd07731">
    <property type="entry name" value="ComA-like_MBL-fold"/>
    <property type="match status" value="1"/>
</dbReference>
<evidence type="ECO:0000313" key="11">
    <source>
        <dbReference type="Proteomes" id="UP000216316"/>
    </source>
</evidence>
<evidence type="ECO:0000313" key="8">
    <source>
        <dbReference type="EMBL" id="OYR88578.1"/>
    </source>
</evidence>
<evidence type="ECO:0000256" key="4">
    <source>
        <dbReference type="ARBA" id="ARBA00022989"/>
    </source>
</evidence>
<dbReference type="GO" id="GO:0030420">
    <property type="term" value="P:establishment of competence for transformation"/>
    <property type="evidence" value="ECO:0007669"/>
    <property type="project" value="InterPro"/>
</dbReference>
<protein>
    <submittedName>
        <fullName evidence="9">DNA internalization-related competence protein ComEC/Rec2</fullName>
    </submittedName>
</protein>
<dbReference type="InterPro" id="IPR004797">
    <property type="entry name" value="Competence_ComEC/Rec2"/>
</dbReference>
<feature type="transmembrane region" description="Helical" evidence="6">
    <location>
        <begin position="322"/>
        <end position="349"/>
    </location>
</feature>
<dbReference type="Proteomes" id="UP000215828">
    <property type="component" value="Unassembled WGS sequence"/>
</dbReference>
<dbReference type="SMART" id="SM00849">
    <property type="entry name" value="Lactamase_B"/>
    <property type="match status" value="1"/>
</dbReference>
<feature type="transmembrane region" description="Helical" evidence="6">
    <location>
        <begin position="43"/>
        <end position="61"/>
    </location>
</feature>
<sequence length="761" mass="87487">MVKRLLKNSKINWRSSFYAPGFYLLLSLGCISVTFIILQTITFSQVIVGIIFLSFFFLLLIYKFSEYRPLIFLFLGLVGIVSFVYQKPKELNLEGPIQIYSDQIQIKDNFFYGEGKLGKNKVLISGSIDNSFEKKLNKYHTCYLVDYRAKIEQIMPATNPGEFDYQKYYRSKKIRERVKLENYQIYPKKITIFDYIHVLRKNLMNYFEKMSSLTKFFASEMVLAQNPSPDNKGLLNSYRDLGIIHLLSISGLHVSLYILGIMWLGTILKRTEEEVTIFCIAFLTIEILLANFQAGFVRASLSYFWSIFFKRKKMMVSSGDKLGIVVLTHLLFNPLLFLNSGAILSYLLVFGLEITQNFKNIKQNLALNLLITPILLHSFYRINILTIIYNFLIVPIFNFVLLPLTFIVIFLFWLLPAIGKVSEPIFKVVADITNFIADKQLGLVTFGQINWFQTIFLLVITITLIILPKIKIKKLKLRFFLVGTYVSLFCLIHFPFKGQVSFIDVGQGDSILITTPFNRKTYLIDTGGKLNFGKRKSQPQLNRITIPYLYSQGINHLDGVFLSHQDADHIGDLTALLDQISVDKLYFAKGLTENQSFMKRINNHVNDVQLVPLLAGDEVKTKNINFEVVYPFEPGLGKNEDSLSLTFKLANKRWLFTGDLGRDGEKEILSHYNLHVDYFKLGHHGSKTSSDPEFLKQLDPHLVFISSGRNNRFGHPHQETLKTLKDLSIPYLNTQDSGTITWTYSPFQGEAITTFYKGNAK</sequence>
<proteinExistence type="predicted"/>
<comment type="caution">
    <text evidence="9">The sequence shown here is derived from an EMBL/GenBank/DDBJ whole genome shotgun (WGS) entry which is preliminary data.</text>
</comment>
<dbReference type="Proteomes" id="UP000216316">
    <property type="component" value="Unassembled WGS sequence"/>
</dbReference>
<dbReference type="NCBIfam" id="TIGR00360">
    <property type="entry name" value="ComEC_N-term"/>
    <property type="match status" value="1"/>
</dbReference>
<reference evidence="8" key="2">
    <citation type="submission" date="2017-05" db="EMBL/GenBank/DDBJ databases">
        <authorList>
            <person name="Lin X.B."/>
            <person name="Stothard P."/>
            <person name="Tasseva G."/>
            <person name="Walter J."/>
        </authorList>
    </citation>
    <scope>NUCLEOTIDE SEQUENCE</scope>
    <source>
        <strain evidence="8">609u</strain>
    </source>
</reference>